<protein>
    <submittedName>
        <fullName evidence="2">Uncharacterized protein</fullName>
    </submittedName>
</protein>
<evidence type="ECO:0000313" key="2">
    <source>
        <dbReference type="EMBL" id="SDX95493.1"/>
    </source>
</evidence>
<feature type="signal peptide" evidence="1">
    <location>
        <begin position="1"/>
        <end position="26"/>
    </location>
</feature>
<evidence type="ECO:0000313" key="3">
    <source>
        <dbReference type="Proteomes" id="UP000199118"/>
    </source>
</evidence>
<evidence type="ECO:0000256" key="1">
    <source>
        <dbReference type="SAM" id="SignalP"/>
    </source>
</evidence>
<feature type="chain" id="PRO_5011575673" evidence="1">
    <location>
        <begin position="27"/>
        <end position="217"/>
    </location>
</feature>
<dbReference type="RefSeq" id="WP_143040396.1">
    <property type="nucleotide sequence ID" value="NZ_FNMZ01000015.1"/>
</dbReference>
<gene>
    <name evidence="2" type="ORF">SAMN05444336_1153</name>
</gene>
<dbReference type="AlphaFoldDB" id="A0A1H3FWL2"/>
<keyword evidence="3" id="KW-1185">Reference proteome</keyword>
<reference evidence="2 3" key="1">
    <citation type="submission" date="2016-10" db="EMBL/GenBank/DDBJ databases">
        <authorList>
            <person name="de Groot N.N."/>
        </authorList>
    </citation>
    <scope>NUCLEOTIDE SEQUENCE [LARGE SCALE GENOMIC DNA]</scope>
    <source>
        <strain evidence="2 3">DSM 17890</strain>
    </source>
</reference>
<keyword evidence="1" id="KW-0732">Signal</keyword>
<accession>A0A1H3FWL2</accession>
<name>A0A1H3FWL2_9RHOB</name>
<organism evidence="2 3">
    <name type="scientific">Albimonas donghaensis</name>
    <dbReference type="NCBI Taxonomy" id="356660"/>
    <lineage>
        <taxon>Bacteria</taxon>
        <taxon>Pseudomonadati</taxon>
        <taxon>Pseudomonadota</taxon>
        <taxon>Alphaproteobacteria</taxon>
        <taxon>Rhodobacterales</taxon>
        <taxon>Paracoccaceae</taxon>
        <taxon>Albimonas</taxon>
    </lineage>
</organism>
<proteinExistence type="predicted"/>
<dbReference type="EMBL" id="FNMZ01000015">
    <property type="protein sequence ID" value="SDX95493.1"/>
    <property type="molecule type" value="Genomic_DNA"/>
</dbReference>
<sequence length="217" mass="22432">MIRRHPTAHMLAATLCVGLGAVCVSGAVSDAAAQAQAAQPIQPSSGGSGMLFGAAGNGVEVAETEEFTAMVLTVDAESRQILLRNLDTGEVSVRAPDAEAGQINVKPGDLIKGMVTRGISARPAEAGDEEATTVETISLPAAMGGQAALVSGRLTRSVVVLEAWNPVSFVMVAQTPEGRTLRNFVPSPEAQEFLATQEPGAKIQIEISETAVLTRVE</sequence>
<dbReference type="Proteomes" id="UP000199118">
    <property type="component" value="Unassembled WGS sequence"/>
</dbReference>